<feature type="compositionally biased region" description="Polar residues" evidence="1">
    <location>
        <begin position="1"/>
        <end position="26"/>
    </location>
</feature>
<comment type="caution">
    <text evidence="2">The sequence shown here is derived from an EMBL/GenBank/DDBJ whole genome shotgun (WGS) entry which is preliminary data.</text>
</comment>
<evidence type="ECO:0000313" key="3">
    <source>
        <dbReference type="Proteomes" id="UP001276659"/>
    </source>
</evidence>
<evidence type="ECO:0000256" key="1">
    <source>
        <dbReference type="SAM" id="MobiDB-lite"/>
    </source>
</evidence>
<feature type="region of interest" description="Disordered" evidence="1">
    <location>
        <begin position="1"/>
        <end position="34"/>
    </location>
</feature>
<dbReference type="AlphaFoldDB" id="A0AAD9Z554"/>
<name>A0AAD9Z554_9LECA</name>
<feature type="region of interest" description="Disordered" evidence="1">
    <location>
        <begin position="41"/>
        <end position="60"/>
    </location>
</feature>
<keyword evidence="3" id="KW-1185">Reference proteome</keyword>
<gene>
    <name evidence="2" type="ORF">OEA41_003778</name>
</gene>
<evidence type="ECO:0000313" key="2">
    <source>
        <dbReference type="EMBL" id="KAK3171694.1"/>
    </source>
</evidence>
<proteinExistence type="predicted"/>
<dbReference type="Proteomes" id="UP001276659">
    <property type="component" value="Unassembled WGS sequence"/>
</dbReference>
<reference evidence="2" key="1">
    <citation type="submission" date="2022-11" db="EMBL/GenBank/DDBJ databases">
        <title>Chromosomal genome sequence assembly and mating type (MAT) locus characterization of the leprose asexual lichenized fungus Lepraria neglecta (Nyl.) Erichsen.</title>
        <authorList>
            <person name="Allen J.L."/>
            <person name="Pfeffer B."/>
        </authorList>
    </citation>
    <scope>NUCLEOTIDE SEQUENCE</scope>
    <source>
        <strain evidence="2">Allen 5258</strain>
    </source>
</reference>
<sequence>MLQSPANIQRTRSPSQQIKSSNTSHIVDQVARKPANTIETISGAASGMASRDNSPKNGVNRYQFEQSPAVSARNSYVDNPAMDPQVRLEEYQWAELEEQFVKRMEGFKAVEDGIWEEWREWGEVFKAWAATISVHDEDRASKRLRTRIAFTQNSEEALEAKRQHYIKVVQAFESALALLGDG</sequence>
<accession>A0AAD9Z554</accession>
<dbReference type="EMBL" id="JASNWA010000008">
    <property type="protein sequence ID" value="KAK3171694.1"/>
    <property type="molecule type" value="Genomic_DNA"/>
</dbReference>
<organism evidence="2 3">
    <name type="scientific">Lepraria neglecta</name>
    <dbReference type="NCBI Taxonomy" id="209136"/>
    <lineage>
        <taxon>Eukaryota</taxon>
        <taxon>Fungi</taxon>
        <taxon>Dikarya</taxon>
        <taxon>Ascomycota</taxon>
        <taxon>Pezizomycotina</taxon>
        <taxon>Lecanoromycetes</taxon>
        <taxon>OSLEUM clade</taxon>
        <taxon>Lecanoromycetidae</taxon>
        <taxon>Lecanorales</taxon>
        <taxon>Lecanorineae</taxon>
        <taxon>Stereocaulaceae</taxon>
        <taxon>Lepraria</taxon>
    </lineage>
</organism>
<protein>
    <submittedName>
        <fullName evidence="2">Uncharacterized protein</fullName>
    </submittedName>
</protein>